<reference evidence="3" key="2">
    <citation type="submission" date="2019-09" db="UniProtKB">
        <authorList>
            <consortium name="WormBaseParasite"/>
        </authorList>
    </citation>
    <scope>IDENTIFICATION</scope>
</reference>
<proteinExistence type="predicted"/>
<sequence length="80" mass="8903">MSHLRDREGSRIKPDQDEQFISGQHIGNNIIRGCFASVFKYGTTPRAQSSPILGMRVPPTADVAKCELCGWRCERGRPGD</sequence>
<keyword evidence="2" id="KW-1185">Reference proteome</keyword>
<evidence type="ECO:0000313" key="1">
    <source>
        <dbReference type="EMBL" id="VDO65350.1"/>
    </source>
</evidence>
<name>A0A183FG96_HELPZ</name>
<accession>A0A3P7WVQ2</accession>
<evidence type="ECO:0000313" key="2">
    <source>
        <dbReference type="Proteomes" id="UP000050761"/>
    </source>
</evidence>
<organism evidence="2 3">
    <name type="scientific">Heligmosomoides polygyrus</name>
    <name type="common">Parasitic roundworm</name>
    <dbReference type="NCBI Taxonomy" id="6339"/>
    <lineage>
        <taxon>Eukaryota</taxon>
        <taxon>Metazoa</taxon>
        <taxon>Ecdysozoa</taxon>
        <taxon>Nematoda</taxon>
        <taxon>Chromadorea</taxon>
        <taxon>Rhabditida</taxon>
        <taxon>Rhabditina</taxon>
        <taxon>Rhabditomorpha</taxon>
        <taxon>Strongyloidea</taxon>
        <taxon>Heligmosomidae</taxon>
        <taxon>Heligmosomoides</taxon>
    </lineage>
</organism>
<protein>
    <submittedName>
        <fullName evidence="3">DNA-directed RNA polymerase</fullName>
    </submittedName>
</protein>
<evidence type="ECO:0000313" key="3">
    <source>
        <dbReference type="WBParaSite" id="HPBE_0000565101-mRNA-1"/>
    </source>
</evidence>
<dbReference type="Proteomes" id="UP000050761">
    <property type="component" value="Unassembled WGS sequence"/>
</dbReference>
<dbReference type="WBParaSite" id="HPBE_0000565101-mRNA-1">
    <property type="protein sequence ID" value="HPBE_0000565101-mRNA-1"/>
    <property type="gene ID" value="HPBE_0000565101"/>
</dbReference>
<reference evidence="1 2" key="1">
    <citation type="submission" date="2018-11" db="EMBL/GenBank/DDBJ databases">
        <authorList>
            <consortium name="Pathogen Informatics"/>
        </authorList>
    </citation>
    <scope>NUCLEOTIDE SEQUENCE [LARGE SCALE GENOMIC DNA]</scope>
</reference>
<accession>A0A183FG96</accession>
<dbReference type="EMBL" id="UZAH01025513">
    <property type="protein sequence ID" value="VDO65350.1"/>
    <property type="molecule type" value="Genomic_DNA"/>
</dbReference>
<dbReference type="AlphaFoldDB" id="A0A183FG96"/>
<dbReference type="OrthoDB" id="5854121at2759"/>
<gene>
    <name evidence="1" type="ORF">HPBE_LOCUS5652</name>
</gene>